<evidence type="ECO:0000313" key="2">
    <source>
        <dbReference type="EMBL" id="QEN06015.1"/>
    </source>
</evidence>
<proteinExistence type="predicted"/>
<gene>
    <name evidence="2" type="ORF">EW093_15360</name>
</gene>
<dbReference type="EMBL" id="CP035807">
    <property type="protein sequence ID" value="QEN06015.1"/>
    <property type="molecule type" value="Genomic_DNA"/>
</dbReference>
<dbReference type="OrthoDB" id="308128at2"/>
<evidence type="ECO:0000313" key="3">
    <source>
        <dbReference type="Proteomes" id="UP000323824"/>
    </source>
</evidence>
<organism evidence="2 3">
    <name type="scientific">Thiospirochaeta perfilievii</name>
    <dbReference type="NCBI Taxonomy" id="252967"/>
    <lineage>
        <taxon>Bacteria</taxon>
        <taxon>Pseudomonadati</taxon>
        <taxon>Spirochaetota</taxon>
        <taxon>Spirochaetia</taxon>
        <taxon>Spirochaetales</taxon>
        <taxon>Spirochaetaceae</taxon>
        <taxon>Thiospirochaeta</taxon>
    </lineage>
</organism>
<protein>
    <submittedName>
        <fullName evidence="2">Uncharacterized protein</fullName>
    </submittedName>
</protein>
<dbReference type="RefSeq" id="WP_149569249.1">
    <property type="nucleotide sequence ID" value="NZ_CP035807.1"/>
</dbReference>
<evidence type="ECO:0000256" key="1">
    <source>
        <dbReference type="SAM" id="MobiDB-lite"/>
    </source>
</evidence>
<feature type="compositionally biased region" description="Basic residues" evidence="1">
    <location>
        <begin position="11"/>
        <end position="27"/>
    </location>
</feature>
<name>A0A5C1QD66_9SPIO</name>
<accession>A0A5C1QD66</accession>
<keyword evidence="3" id="KW-1185">Reference proteome</keyword>
<reference evidence="2 3" key="1">
    <citation type="submission" date="2019-02" db="EMBL/GenBank/DDBJ databases">
        <authorList>
            <person name="Fomenkov A."/>
            <person name="Dubinina G."/>
            <person name="Grabovich M."/>
            <person name="Vincze T."/>
            <person name="Roberts R.J."/>
        </authorList>
    </citation>
    <scope>NUCLEOTIDE SEQUENCE [LARGE SCALE GENOMIC DNA]</scope>
    <source>
        <strain evidence="2 3">P</strain>
    </source>
</reference>
<sequence>MSQNTNDKKSNRYKGKHRPSWRSGGYRKKKSDTVALFTCPVCNEGVKEVGNAIDFKGEGPTHFDCVIRSLTETEDLKPGEKIAYVGSGRFGVINNKKNSSGVPFTLLREIEVEDREKVLTWRDERKVHVSVEDRSKHKTAQDSGEESNK</sequence>
<dbReference type="KEGG" id="sper:EW093_15360"/>
<feature type="compositionally biased region" description="Basic and acidic residues" evidence="1">
    <location>
        <begin position="1"/>
        <end position="10"/>
    </location>
</feature>
<reference evidence="2 3" key="2">
    <citation type="submission" date="2019-09" db="EMBL/GenBank/DDBJ databases">
        <title>Complete Genome Sequence and Methylome Analysis of free living Spirochaetas.</title>
        <authorList>
            <person name="Leshcheva N."/>
            <person name="Mikheeva N."/>
        </authorList>
    </citation>
    <scope>NUCLEOTIDE SEQUENCE [LARGE SCALE GENOMIC DNA]</scope>
    <source>
        <strain evidence="2 3">P</strain>
    </source>
</reference>
<feature type="region of interest" description="Disordered" evidence="1">
    <location>
        <begin position="130"/>
        <end position="149"/>
    </location>
</feature>
<dbReference type="Proteomes" id="UP000323824">
    <property type="component" value="Chromosome"/>
</dbReference>
<feature type="region of interest" description="Disordered" evidence="1">
    <location>
        <begin position="1"/>
        <end position="27"/>
    </location>
</feature>
<dbReference type="AlphaFoldDB" id="A0A5C1QD66"/>